<reference evidence="1" key="1">
    <citation type="journal article" date="2018" name="DNA Res.">
        <title>Multiple hybrid de novo genome assembly of finger millet, an orphan allotetraploid crop.</title>
        <authorList>
            <person name="Hatakeyama M."/>
            <person name="Aluri S."/>
            <person name="Balachadran M.T."/>
            <person name="Sivarajan S.R."/>
            <person name="Patrignani A."/>
            <person name="Gruter S."/>
            <person name="Poveda L."/>
            <person name="Shimizu-Inatsugi R."/>
            <person name="Baeten J."/>
            <person name="Francoijs K.J."/>
            <person name="Nataraja K.N."/>
            <person name="Reddy Y.A.N."/>
            <person name="Phadnis S."/>
            <person name="Ravikumar R.L."/>
            <person name="Schlapbach R."/>
            <person name="Sreeman S.M."/>
            <person name="Shimizu K.K."/>
        </authorList>
    </citation>
    <scope>NUCLEOTIDE SEQUENCE</scope>
</reference>
<dbReference type="AlphaFoldDB" id="A0AAV5CEC9"/>
<protein>
    <submittedName>
        <fullName evidence="1">Uncharacterized protein</fullName>
    </submittedName>
</protein>
<sequence length="67" mass="6898">MRREGGEEFGCMRAELDRAEAEARAKLGDLEACARAELSSCCLVAGSPGCRADARGQAHGTGTRGAG</sequence>
<name>A0AAV5CEC9_ELECO</name>
<gene>
    <name evidence="1" type="primary">ga13530</name>
    <name evidence="1" type="ORF">PR202_ga13530</name>
</gene>
<dbReference type="Proteomes" id="UP001054889">
    <property type="component" value="Unassembled WGS sequence"/>
</dbReference>
<evidence type="ECO:0000313" key="2">
    <source>
        <dbReference type="Proteomes" id="UP001054889"/>
    </source>
</evidence>
<reference evidence="1" key="2">
    <citation type="submission" date="2021-12" db="EMBL/GenBank/DDBJ databases">
        <title>Resequencing data analysis of finger millet.</title>
        <authorList>
            <person name="Hatakeyama M."/>
            <person name="Aluri S."/>
            <person name="Balachadran M.T."/>
            <person name="Sivarajan S.R."/>
            <person name="Poveda L."/>
            <person name="Shimizu-Inatsugi R."/>
            <person name="Schlapbach R."/>
            <person name="Sreeman S.M."/>
            <person name="Shimizu K.K."/>
        </authorList>
    </citation>
    <scope>NUCLEOTIDE SEQUENCE</scope>
</reference>
<evidence type="ECO:0000313" key="1">
    <source>
        <dbReference type="EMBL" id="GJM96668.1"/>
    </source>
</evidence>
<comment type="caution">
    <text evidence="1">The sequence shown here is derived from an EMBL/GenBank/DDBJ whole genome shotgun (WGS) entry which is preliminary data.</text>
</comment>
<accession>A0AAV5CEC9</accession>
<organism evidence="1 2">
    <name type="scientific">Eleusine coracana subsp. coracana</name>
    <dbReference type="NCBI Taxonomy" id="191504"/>
    <lineage>
        <taxon>Eukaryota</taxon>
        <taxon>Viridiplantae</taxon>
        <taxon>Streptophyta</taxon>
        <taxon>Embryophyta</taxon>
        <taxon>Tracheophyta</taxon>
        <taxon>Spermatophyta</taxon>
        <taxon>Magnoliopsida</taxon>
        <taxon>Liliopsida</taxon>
        <taxon>Poales</taxon>
        <taxon>Poaceae</taxon>
        <taxon>PACMAD clade</taxon>
        <taxon>Chloridoideae</taxon>
        <taxon>Cynodonteae</taxon>
        <taxon>Eleusininae</taxon>
        <taxon>Eleusine</taxon>
    </lineage>
</organism>
<dbReference type="EMBL" id="BQKI01000006">
    <property type="protein sequence ID" value="GJM96668.1"/>
    <property type="molecule type" value="Genomic_DNA"/>
</dbReference>
<keyword evidence="2" id="KW-1185">Reference proteome</keyword>
<proteinExistence type="predicted"/>